<reference evidence="4 5" key="1">
    <citation type="journal article" date="2016" name="Nat. Commun.">
        <title>Thousands of microbial genomes shed light on interconnected biogeochemical processes in an aquifer system.</title>
        <authorList>
            <person name="Anantharaman K."/>
            <person name="Brown C.T."/>
            <person name="Hug L.A."/>
            <person name="Sharon I."/>
            <person name="Castelle C.J."/>
            <person name="Probst A.J."/>
            <person name="Thomas B.C."/>
            <person name="Singh A."/>
            <person name="Wilkins M.J."/>
            <person name="Karaoz U."/>
            <person name="Brodie E.L."/>
            <person name="Williams K.H."/>
            <person name="Hubbard S.S."/>
            <person name="Banfield J.F."/>
        </authorList>
    </citation>
    <scope>NUCLEOTIDE SEQUENCE [LARGE SCALE GENOMIC DNA]</scope>
</reference>
<evidence type="ECO:0000313" key="4">
    <source>
        <dbReference type="EMBL" id="OGG18839.1"/>
    </source>
</evidence>
<dbReference type="Gene3D" id="3.20.20.140">
    <property type="entry name" value="Metal-dependent hydrolases"/>
    <property type="match status" value="1"/>
</dbReference>
<dbReference type="PIRSF" id="PIRSF005902">
    <property type="entry name" value="DNase_TatD"/>
    <property type="match status" value="1"/>
</dbReference>
<feature type="binding site" evidence="3">
    <location>
        <position position="6"/>
    </location>
    <ligand>
        <name>a divalent metal cation</name>
        <dbReference type="ChEBI" id="CHEBI:60240"/>
        <label>1</label>
    </ligand>
</feature>
<evidence type="ECO:0000256" key="3">
    <source>
        <dbReference type="PIRSR" id="PIRSR005902-1"/>
    </source>
</evidence>
<dbReference type="PROSITE" id="PS01091">
    <property type="entry name" value="TATD_3"/>
    <property type="match status" value="1"/>
</dbReference>
<dbReference type="Proteomes" id="UP000176253">
    <property type="component" value="Unassembled WGS sequence"/>
</dbReference>
<dbReference type="InterPro" id="IPR001130">
    <property type="entry name" value="TatD-like"/>
</dbReference>
<dbReference type="STRING" id="1798383.A3D78_02380"/>
<feature type="binding site" evidence="3">
    <location>
        <position position="8"/>
    </location>
    <ligand>
        <name>a divalent metal cation</name>
        <dbReference type="ChEBI" id="CHEBI:60240"/>
        <label>1</label>
    </ligand>
</feature>
<dbReference type="CDD" id="cd01310">
    <property type="entry name" value="TatD_DNAse"/>
    <property type="match status" value="1"/>
</dbReference>
<keyword evidence="2" id="KW-0378">Hydrolase</keyword>
<dbReference type="GO" id="GO:0004536">
    <property type="term" value="F:DNA nuclease activity"/>
    <property type="evidence" value="ECO:0007669"/>
    <property type="project" value="InterPro"/>
</dbReference>
<feature type="binding site" evidence="3">
    <location>
        <position position="160"/>
    </location>
    <ligand>
        <name>a divalent metal cation</name>
        <dbReference type="ChEBI" id="CHEBI:60240"/>
        <label>2</label>
    </ligand>
</feature>
<dbReference type="NCBIfam" id="TIGR00010">
    <property type="entry name" value="YchF/TatD family DNA exonuclease"/>
    <property type="match status" value="1"/>
</dbReference>
<protein>
    <recommendedName>
        <fullName evidence="6">Hydrolase TatD</fullName>
    </recommendedName>
</protein>
<evidence type="ECO:0000313" key="5">
    <source>
        <dbReference type="Proteomes" id="UP000176253"/>
    </source>
</evidence>
<dbReference type="InterPro" id="IPR015991">
    <property type="entry name" value="TatD/YcfH-like"/>
</dbReference>
<sequence>MLIDTHCHLNFKAFKKDLDEVIVRAKESGVAKIIIPGAKIDSSRRAVEIAGKYDGIYAAVGTHPHHAGEDLDTDTLVLLTRDKKTVAVGEIGLDHHRYKNYPELTDREKDNQVTLFIEQLKIAERFNLPVIIHCRAAQEQLLKTLNNFLKKGGQVRGVFHCFEGTADYLDRVLELDFYIGFDGNITYPENKSLAGLVKRVPQNRLLLETDAPFLTPLPFRGTRNEPAYLTETAEFIAGILKIKSEDLANKTNENADRLFFVGRNL</sequence>
<dbReference type="InterPro" id="IPR018228">
    <property type="entry name" value="DNase_TatD-rel_CS"/>
</dbReference>
<dbReference type="Pfam" id="PF01026">
    <property type="entry name" value="TatD_DNase"/>
    <property type="match status" value="1"/>
</dbReference>
<accession>A0A1F6A2F8</accession>
<dbReference type="EMBL" id="MFJM01000014">
    <property type="protein sequence ID" value="OGG18839.1"/>
    <property type="molecule type" value="Genomic_DNA"/>
</dbReference>
<feature type="binding site" evidence="3">
    <location>
        <position position="210"/>
    </location>
    <ligand>
        <name>a divalent metal cation</name>
        <dbReference type="ChEBI" id="CHEBI:60240"/>
        <label>1</label>
    </ligand>
</feature>
<dbReference type="SUPFAM" id="SSF51556">
    <property type="entry name" value="Metallo-dependent hydrolases"/>
    <property type="match status" value="1"/>
</dbReference>
<proteinExistence type="predicted"/>
<dbReference type="InterPro" id="IPR032466">
    <property type="entry name" value="Metal_Hydrolase"/>
</dbReference>
<dbReference type="PROSITE" id="PS01090">
    <property type="entry name" value="TATD_2"/>
    <property type="match status" value="1"/>
</dbReference>
<dbReference type="GO" id="GO:0016788">
    <property type="term" value="F:hydrolase activity, acting on ester bonds"/>
    <property type="evidence" value="ECO:0007669"/>
    <property type="project" value="InterPro"/>
</dbReference>
<name>A0A1F6A2F8_9BACT</name>
<gene>
    <name evidence="4" type="ORF">A3D78_02380</name>
</gene>
<comment type="caution">
    <text evidence="4">The sequence shown here is derived from an EMBL/GenBank/DDBJ whole genome shotgun (WGS) entry which is preliminary data.</text>
</comment>
<evidence type="ECO:0000256" key="1">
    <source>
        <dbReference type="ARBA" id="ARBA00022723"/>
    </source>
</evidence>
<feature type="binding site" evidence="3">
    <location>
        <position position="90"/>
    </location>
    <ligand>
        <name>a divalent metal cation</name>
        <dbReference type="ChEBI" id="CHEBI:60240"/>
        <label>1</label>
    </ligand>
</feature>
<dbReference type="FunFam" id="3.20.20.140:FF:000005">
    <property type="entry name" value="TatD family hydrolase"/>
    <property type="match status" value="1"/>
</dbReference>
<keyword evidence="1 3" id="KW-0479">Metal-binding</keyword>
<dbReference type="AlphaFoldDB" id="A0A1F6A2F8"/>
<dbReference type="GO" id="GO:0046872">
    <property type="term" value="F:metal ion binding"/>
    <property type="evidence" value="ECO:0007669"/>
    <property type="project" value="UniProtKB-KW"/>
</dbReference>
<dbReference type="PROSITE" id="PS01137">
    <property type="entry name" value="TATD_1"/>
    <property type="match status" value="1"/>
</dbReference>
<feature type="binding site" evidence="3">
    <location>
        <position position="133"/>
    </location>
    <ligand>
        <name>a divalent metal cation</name>
        <dbReference type="ChEBI" id="CHEBI:60240"/>
        <label>2</label>
    </ligand>
</feature>
<organism evidence="4 5">
    <name type="scientific">Candidatus Gottesmanbacteria bacterium RIFCSPHIGHO2_02_FULL_39_14</name>
    <dbReference type="NCBI Taxonomy" id="1798383"/>
    <lineage>
        <taxon>Bacteria</taxon>
        <taxon>Candidatus Gottesmaniibacteriota</taxon>
    </lineage>
</organism>
<dbReference type="PANTHER" id="PTHR46124">
    <property type="entry name" value="D-AMINOACYL-TRNA DEACYLASE"/>
    <property type="match status" value="1"/>
</dbReference>
<evidence type="ECO:0008006" key="6">
    <source>
        <dbReference type="Google" id="ProtNLM"/>
    </source>
</evidence>
<evidence type="ECO:0000256" key="2">
    <source>
        <dbReference type="ARBA" id="ARBA00022801"/>
    </source>
</evidence>
<dbReference type="PANTHER" id="PTHR46124:SF2">
    <property type="entry name" value="D-AMINOACYL-TRNA DEACYLASE"/>
    <property type="match status" value="1"/>
</dbReference>